<dbReference type="Pfam" id="PF02620">
    <property type="entry name" value="YceD"/>
    <property type="match status" value="1"/>
</dbReference>
<protein>
    <recommendedName>
        <fullName evidence="2">Large ribosomal RNA subunit accumulation protein YceD</fullName>
    </recommendedName>
</protein>
<comment type="caution">
    <text evidence="1">The sequence shown here is derived from an EMBL/GenBank/DDBJ whole genome shotgun (WGS) entry which is preliminary data.</text>
</comment>
<gene>
    <name evidence="1" type="ORF">SDC9_120214</name>
</gene>
<name>A0A645C789_9ZZZZ</name>
<proteinExistence type="predicted"/>
<evidence type="ECO:0008006" key="2">
    <source>
        <dbReference type="Google" id="ProtNLM"/>
    </source>
</evidence>
<dbReference type="AlphaFoldDB" id="A0A645C789"/>
<dbReference type="PANTHER" id="PTHR34374:SF1">
    <property type="entry name" value="LARGE RIBOSOMAL RNA SUBUNIT ACCUMULATION PROTEIN YCED HOMOLOG 1, CHLOROPLASTIC"/>
    <property type="match status" value="1"/>
</dbReference>
<accession>A0A645C789</accession>
<dbReference type="EMBL" id="VSSQ01025229">
    <property type="protein sequence ID" value="MPM73238.1"/>
    <property type="molecule type" value="Genomic_DNA"/>
</dbReference>
<sequence length="178" mass="20115">MNEHQTLDLRSPWVISIHELVRRPGELKEFHREIPAPANVGIEMIGVPEGSPVDVDLRLESVSEGVLATGVVSAELVGECSRCLGEVREERDFDLQELYYYPGRDAEEDALFVVDEYIDLDPPMRDAIVLELPFTPLCREDCLGLCPICGFNLNDDPEHNHGEQIDPRWEGLELFKAD</sequence>
<reference evidence="1" key="1">
    <citation type="submission" date="2019-08" db="EMBL/GenBank/DDBJ databases">
        <authorList>
            <person name="Kucharzyk K."/>
            <person name="Murdoch R.W."/>
            <person name="Higgins S."/>
            <person name="Loffler F."/>
        </authorList>
    </citation>
    <scope>NUCLEOTIDE SEQUENCE</scope>
</reference>
<organism evidence="1">
    <name type="scientific">bioreactor metagenome</name>
    <dbReference type="NCBI Taxonomy" id="1076179"/>
    <lineage>
        <taxon>unclassified sequences</taxon>
        <taxon>metagenomes</taxon>
        <taxon>ecological metagenomes</taxon>
    </lineage>
</organism>
<evidence type="ECO:0000313" key="1">
    <source>
        <dbReference type="EMBL" id="MPM73238.1"/>
    </source>
</evidence>
<dbReference type="PANTHER" id="PTHR34374">
    <property type="entry name" value="LARGE RIBOSOMAL RNA SUBUNIT ACCUMULATION PROTEIN YCED HOMOLOG 1, CHLOROPLASTIC"/>
    <property type="match status" value="1"/>
</dbReference>
<dbReference type="InterPro" id="IPR003772">
    <property type="entry name" value="YceD"/>
</dbReference>